<protein>
    <submittedName>
        <fullName evidence="2">Peptidase</fullName>
    </submittedName>
</protein>
<dbReference type="InterPro" id="IPR007395">
    <property type="entry name" value="Zn_peptidase_2"/>
</dbReference>
<keyword evidence="1" id="KW-0472">Membrane</keyword>
<organism evidence="2 3">
    <name type="scientific">Candidatus Infernicultor aquiphilus</name>
    <dbReference type="NCBI Taxonomy" id="1805029"/>
    <lineage>
        <taxon>Bacteria</taxon>
        <taxon>Pseudomonadati</taxon>
        <taxon>Atribacterota</taxon>
        <taxon>Candidatus Phoenicimicrobiia</taxon>
        <taxon>Candidatus Pheonicimicrobiales</taxon>
        <taxon>Candidatus Phoenicimicrobiaceae</taxon>
        <taxon>Candidatus Infernicultor</taxon>
    </lineage>
</organism>
<dbReference type="AlphaFoldDB" id="A0A1J5GSV1"/>
<dbReference type="Proteomes" id="UP000182763">
    <property type="component" value="Unassembled WGS sequence"/>
</dbReference>
<gene>
    <name evidence="2" type="ORF">AUK42_03265</name>
</gene>
<feature type="transmembrane region" description="Helical" evidence="1">
    <location>
        <begin position="134"/>
        <end position="160"/>
    </location>
</feature>
<dbReference type="Pfam" id="PF04298">
    <property type="entry name" value="Zn_peptidase_2"/>
    <property type="match status" value="1"/>
</dbReference>
<keyword evidence="1" id="KW-0812">Transmembrane</keyword>
<feature type="transmembrane region" description="Helical" evidence="1">
    <location>
        <begin position="202"/>
        <end position="221"/>
    </location>
</feature>
<reference evidence="2 3" key="1">
    <citation type="journal article" date="2016" name="Environ. Microbiol.">
        <title>Genomic resolution of a cold subsurface aquifer community provides metabolic insights for novel microbes adapted to high CO concentrations.</title>
        <authorList>
            <person name="Probst A.J."/>
            <person name="Castelle C.J."/>
            <person name="Singh A."/>
            <person name="Brown C.T."/>
            <person name="Anantharaman K."/>
            <person name="Sharon I."/>
            <person name="Hug L.A."/>
            <person name="Burstein D."/>
            <person name="Emerson J.B."/>
            <person name="Thomas B.C."/>
            <person name="Banfield J.F."/>
        </authorList>
    </citation>
    <scope>NUCLEOTIDE SEQUENCE [LARGE SCALE GENOMIC DNA]</scope>
    <source>
        <strain evidence="2">CG2_30_33_13</strain>
    </source>
</reference>
<dbReference type="PANTHER" id="PTHR36434:SF1">
    <property type="entry name" value="MEMBRANE PROTEASE YUGP-RELATED"/>
    <property type="match status" value="1"/>
</dbReference>
<comment type="caution">
    <text evidence="2">The sequence shown here is derived from an EMBL/GenBank/DDBJ whole genome shotgun (WGS) entry which is preliminary data.</text>
</comment>
<accession>A0A1J5GSV1</accession>
<proteinExistence type="predicted"/>
<evidence type="ECO:0000313" key="2">
    <source>
        <dbReference type="EMBL" id="OIP71687.1"/>
    </source>
</evidence>
<evidence type="ECO:0000313" key="3">
    <source>
        <dbReference type="Proteomes" id="UP000182763"/>
    </source>
</evidence>
<dbReference type="STRING" id="1805029.AUK42_03265"/>
<dbReference type="PANTHER" id="PTHR36434">
    <property type="entry name" value="MEMBRANE PROTEASE YUGP-RELATED"/>
    <property type="match status" value="1"/>
</dbReference>
<name>A0A1J5GSV1_9BACT</name>
<feature type="transmembrane region" description="Helical" evidence="1">
    <location>
        <begin position="6"/>
        <end position="23"/>
    </location>
</feature>
<sequence>MFYFDSTMFILLPAIALTLYAQYQVKTVYVKYSKILAKSGLSGKEVAEELLRQNNLVNIKIEPIEGSLSDHYDPRQKKLGLSKEIYYGKSLATQGIVAHEIGHALQDAEKYFPLALRSNLVPVTNIGSRMAVPLFLIGFLFTLPGLMDIGIIAFSLAVLFQVVTLPVEFNASNKAVGLLVKADIVSGTEEISAVKKVLNAAALTYLAAAAVAVMQLLRLIVLRNRRR</sequence>
<evidence type="ECO:0000256" key="1">
    <source>
        <dbReference type="SAM" id="Phobius"/>
    </source>
</evidence>
<keyword evidence="1" id="KW-1133">Transmembrane helix</keyword>
<dbReference type="EMBL" id="MNYY01000061">
    <property type="protein sequence ID" value="OIP71687.1"/>
    <property type="molecule type" value="Genomic_DNA"/>
</dbReference>